<dbReference type="PANTHER" id="PTHR11712">
    <property type="entry name" value="POLYKETIDE SYNTHASE-RELATED"/>
    <property type="match status" value="1"/>
</dbReference>
<evidence type="ECO:0000313" key="7">
    <source>
        <dbReference type="Proteomes" id="UP001149009"/>
    </source>
</evidence>
<dbReference type="InterPro" id="IPR020841">
    <property type="entry name" value="PKS_Beta-ketoAc_synthase_dom"/>
</dbReference>
<name>A0A9X2X8K9_9HYPH</name>
<dbReference type="CDD" id="cd00834">
    <property type="entry name" value="KAS_I_II"/>
    <property type="match status" value="1"/>
</dbReference>
<proteinExistence type="inferred from homology"/>
<evidence type="ECO:0000256" key="2">
    <source>
        <dbReference type="ARBA" id="ARBA00008467"/>
    </source>
</evidence>
<dbReference type="PANTHER" id="PTHR11712:SF336">
    <property type="entry name" value="3-OXOACYL-[ACYL-CARRIER-PROTEIN] SYNTHASE, MITOCHONDRIAL"/>
    <property type="match status" value="1"/>
</dbReference>
<dbReference type="Proteomes" id="UP001149009">
    <property type="component" value="Unassembled WGS sequence"/>
</dbReference>
<evidence type="ECO:0000256" key="4">
    <source>
        <dbReference type="RuleBase" id="RU003694"/>
    </source>
</evidence>
<comment type="caution">
    <text evidence="6">The sequence shown here is derived from an EMBL/GenBank/DDBJ whole genome shotgun (WGS) entry which is preliminary data.</text>
</comment>
<comment type="similarity">
    <text evidence="2 4">Belongs to the thiolase-like superfamily. Beta-ketoacyl-ACP synthases family.</text>
</comment>
<dbReference type="InterPro" id="IPR016039">
    <property type="entry name" value="Thiolase-like"/>
</dbReference>
<gene>
    <name evidence="6" type="ORF">NYR54_07170</name>
</gene>
<dbReference type="InterPro" id="IPR020615">
    <property type="entry name" value="Thiolase_acyl_enz_int_AS"/>
</dbReference>
<dbReference type="PROSITE" id="PS00098">
    <property type="entry name" value="THIOLASE_1"/>
    <property type="match status" value="1"/>
</dbReference>
<reference evidence="6" key="1">
    <citation type="submission" date="2022-08" db="EMBL/GenBank/DDBJ databases">
        <title>Chelativorans sichuanense sp. nov., a paraffin oil-degrading bacterium isolated from a mixture of oil-based drill cuttings and paddy soil.</title>
        <authorList>
            <person name="Yu J."/>
            <person name="Liu H."/>
            <person name="Chen Q."/>
        </authorList>
    </citation>
    <scope>NUCLEOTIDE SEQUENCE</scope>
    <source>
        <strain evidence="6">SCAU 2101</strain>
    </source>
</reference>
<dbReference type="Pfam" id="PF02801">
    <property type="entry name" value="Ketoacyl-synt_C"/>
    <property type="match status" value="1"/>
</dbReference>
<dbReference type="InterPro" id="IPR014031">
    <property type="entry name" value="Ketoacyl_synth_C"/>
</dbReference>
<dbReference type="PROSITE" id="PS52004">
    <property type="entry name" value="KS3_2"/>
    <property type="match status" value="1"/>
</dbReference>
<feature type="domain" description="Ketosynthase family 3 (KS3)" evidence="5">
    <location>
        <begin position="7"/>
        <end position="406"/>
    </location>
</feature>
<keyword evidence="7" id="KW-1185">Reference proteome</keyword>
<evidence type="ECO:0000256" key="3">
    <source>
        <dbReference type="ARBA" id="ARBA00022679"/>
    </source>
</evidence>
<comment type="pathway">
    <text evidence="1">Lipid metabolism; fatty acid biosynthesis.</text>
</comment>
<evidence type="ECO:0000256" key="1">
    <source>
        <dbReference type="ARBA" id="ARBA00005194"/>
    </source>
</evidence>
<accession>A0A9X2X8K9</accession>
<dbReference type="PROSITE" id="PS00606">
    <property type="entry name" value="KS3_1"/>
    <property type="match status" value="1"/>
</dbReference>
<dbReference type="Gene3D" id="3.40.47.10">
    <property type="match status" value="1"/>
</dbReference>
<dbReference type="RefSeq" id="WP_261514920.1">
    <property type="nucleotide sequence ID" value="NZ_JAODNV010000007.1"/>
</dbReference>
<sequence length="408" mass="42403">MSSRHPESRIVITGLGGICALGTNAEAIWHAMREGRCGIGPIENAELHEVKIRVGAEIKALPDHGIEHKRLVTMDRFSLLAVIAAGEALAQAGLSVNAGNAHRMGAVVGVGVCGWEAIEESYRSILVDGKNRIGIFSVPRCMPGAPAGQISMVHGLTGPVFGVTSACASANHAIAAAVDQLRLGRADVMLAGGTDAPLIYGILKGWEALRVLAPDTCRPFSADRQGLVLGEGAGIVVLERLEHAEARGAPILAELAGVGLSADAADIVAPTLEGPVRAMRACLEDAGLSPDAVDYINAHGTGTKANDRLETEAIKQVFGPHAEKLSVSSTKSMHGHCLGASGAIELIACVNAVREGVIPPTIGFRERDPECDLDVTPNKARERPVRAAVSNSFAFGGTNAVVAVKEFS</sequence>
<keyword evidence="3 4" id="KW-0808">Transferase</keyword>
<dbReference type="NCBIfam" id="NF005589">
    <property type="entry name" value="PRK07314.1"/>
    <property type="match status" value="1"/>
</dbReference>
<protein>
    <submittedName>
        <fullName evidence="6">Beta-ketoacyl-[acyl-carrier-protein] synthase family protein</fullName>
    </submittedName>
</protein>
<dbReference type="GO" id="GO:0004315">
    <property type="term" value="F:3-oxoacyl-[acyl-carrier-protein] synthase activity"/>
    <property type="evidence" value="ECO:0007669"/>
    <property type="project" value="InterPro"/>
</dbReference>
<dbReference type="GO" id="GO:0006633">
    <property type="term" value="P:fatty acid biosynthetic process"/>
    <property type="evidence" value="ECO:0007669"/>
    <property type="project" value="InterPro"/>
</dbReference>
<evidence type="ECO:0000313" key="6">
    <source>
        <dbReference type="EMBL" id="MCT8990074.1"/>
    </source>
</evidence>
<dbReference type="Pfam" id="PF00109">
    <property type="entry name" value="ketoacyl-synt"/>
    <property type="match status" value="1"/>
</dbReference>
<organism evidence="6 7">
    <name type="scientific">Chelativorans petroleitrophicus</name>
    <dbReference type="NCBI Taxonomy" id="2975484"/>
    <lineage>
        <taxon>Bacteria</taxon>
        <taxon>Pseudomonadati</taxon>
        <taxon>Pseudomonadota</taxon>
        <taxon>Alphaproteobacteria</taxon>
        <taxon>Hyphomicrobiales</taxon>
        <taxon>Phyllobacteriaceae</taxon>
        <taxon>Chelativorans</taxon>
    </lineage>
</organism>
<dbReference type="SUPFAM" id="SSF53901">
    <property type="entry name" value="Thiolase-like"/>
    <property type="match status" value="2"/>
</dbReference>
<evidence type="ECO:0000259" key="5">
    <source>
        <dbReference type="PROSITE" id="PS52004"/>
    </source>
</evidence>
<dbReference type="InterPro" id="IPR018201">
    <property type="entry name" value="Ketoacyl_synth_AS"/>
</dbReference>
<dbReference type="SMART" id="SM00825">
    <property type="entry name" value="PKS_KS"/>
    <property type="match status" value="1"/>
</dbReference>
<dbReference type="AlphaFoldDB" id="A0A9X2X8K9"/>
<dbReference type="InterPro" id="IPR000794">
    <property type="entry name" value="Beta-ketoacyl_synthase"/>
</dbReference>
<dbReference type="EMBL" id="JAODNV010000007">
    <property type="protein sequence ID" value="MCT8990074.1"/>
    <property type="molecule type" value="Genomic_DNA"/>
</dbReference>
<dbReference type="InterPro" id="IPR014030">
    <property type="entry name" value="Ketoacyl_synth_N"/>
</dbReference>